<sequence>MERSCCCGKISITRGAMALAVVSIIVSEVYLLASMYHVRTIDNKLVYGVLSILALVVYISVFVAIKKRICNLMIPVIALTAFLAIFAFLKFIVAIFTWSCSTVIPSFGVTLASCAEKNRRESDLFFFFALFCIHVMIAALWMLSVYWDCYNHLKERELRRLHYSAMERSCCFGKISVTRGALALAVVSIIVSESTLLSSMFHVSTIDNRLVL</sequence>
<dbReference type="PANTHER" id="PTHR34851:SF5">
    <property type="entry name" value="MARVEL DOMAIN-CONTAINING PROTEIN"/>
    <property type="match status" value="1"/>
</dbReference>
<dbReference type="Proteomes" id="UP001432322">
    <property type="component" value="Unassembled WGS sequence"/>
</dbReference>
<evidence type="ECO:0000313" key="2">
    <source>
        <dbReference type="EMBL" id="GMT25824.1"/>
    </source>
</evidence>
<protein>
    <recommendedName>
        <fullName evidence="4">G protein-coupled receptor</fullName>
    </recommendedName>
</protein>
<evidence type="ECO:0000256" key="1">
    <source>
        <dbReference type="SAM" id="Phobius"/>
    </source>
</evidence>
<keyword evidence="3" id="KW-1185">Reference proteome</keyword>
<accession>A0AAV5W7I3</accession>
<feature type="transmembrane region" description="Helical" evidence="1">
    <location>
        <begin position="77"/>
        <end position="104"/>
    </location>
</feature>
<keyword evidence="1" id="KW-1133">Transmembrane helix</keyword>
<feature type="transmembrane region" description="Helical" evidence="1">
    <location>
        <begin position="12"/>
        <end position="33"/>
    </location>
</feature>
<feature type="transmembrane region" description="Helical" evidence="1">
    <location>
        <begin position="171"/>
        <end position="191"/>
    </location>
</feature>
<reference evidence="2" key="1">
    <citation type="submission" date="2023-10" db="EMBL/GenBank/DDBJ databases">
        <title>Genome assembly of Pristionchus species.</title>
        <authorList>
            <person name="Yoshida K."/>
            <person name="Sommer R.J."/>
        </authorList>
    </citation>
    <scope>NUCLEOTIDE SEQUENCE</scope>
    <source>
        <strain evidence="2">RS5133</strain>
    </source>
</reference>
<dbReference type="PANTHER" id="PTHR34851">
    <property type="entry name" value="PROTEIN CBG05235-RELATED"/>
    <property type="match status" value="1"/>
</dbReference>
<keyword evidence="1" id="KW-0812">Transmembrane</keyword>
<evidence type="ECO:0000313" key="3">
    <source>
        <dbReference type="Proteomes" id="UP001432322"/>
    </source>
</evidence>
<dbReference type="AlphaFoldDB" id="A0AAV5W7I3"/>
<evidence type="ECO:0008006" key="4">
    <source>
        <dbReference type="Google" id="ProtNLM"/>
    </source>
</evidence>
<keyword evidence="1" id="KW-0472">Membrane</keyword>
<feature type="transmembrane region" description="Helical" evidence="1">
    <location>
        <begin position="124"/>
        <end position="150"/>
    </location>
</feature>
<proteinExistence type="predicted"/>
<dbReference type="EMBL" id="BTSY01000004">
    <property type="protein sequence ID" value="GMT25824.1"/>
    <property type="molecule type" value="Genomic_DNA"/>
</dbReference>
<comment type="caution">
    <text evidence="2">The sequence shown here is derived from an EMBL/GenBank/DDBJ whole genome shotgun (WGS) entry which is preliminary data.</text>
</comment>
<gene>
    <name evidence="2" type="ORF">PFISCL1PPCAC_17121</name>
</gene>
<organism evidence="2 3">
    <name type="scientific">Pristionchus fissidentatus</name>
    <dbReference type="NCBI Taxonomy" id="1538716"/>
    <lineage>
        <taxon>Eukaryota</taxon>
        <taxon>Metazoa</taxon>
        <taxon>Ecdysozoa</taxon>
        <taxon>Nematoda</taxon>
        <taxon>Chromadorea</taxon>
        <taxon>Rhabditida</taxon>
        <taxon>Rhabditina</taxon>
        <taxon>Diplogasteromorpha</taxon>
        <taxon>Diplogasteroidea</taxon>
        <taxon>Neodiplogasteridae</taxon>
        <taxon>Pristionchus</taxon>
    </lineage>
</organism>
<feature type="transmembrane region" description="Helical" evidence="1">
    <location>
        <begin position="45"/>
        <end position="65"/>
    </location>
</feature>
<name>A0AAV5W7I3_9BILA</name>
<feature type="non-terminal residue" evidence="2">
    <location>
        <position position="212"/>
    </location>
</feature>